<accession>A0A9D4J6Q9</accession>
<proteinExistence type="predicted"/>
<name>A0A9D4J6Q9_DREPO</name>
<gene>
    <name evidence="2" type="ORF">DPMN_151684</name>
</gene>
<feature type="non-terminal residue" evidence="2">
    <location>
        <position position="1"/>
    </location>
</feature>
<dbReference type="EMBL" id="JAIWYP010000007">
    <property type="protein sequence ID" value="KAH3798094.1"/>
    <property type="molecule type" value="Genomic_DNA"/>
</dbReference>
<evidence type="ECO:0000256" key="1">
    <source>
        <dbReference type="SAM" id="MobiDB-lite"/>
    </source>
</evidence>
<keyword evidence="3" id="KW-1185">Reference proteome</keyword>
<sequence length="54" mass="6168">TDFCDRNGLIVGQKYFDFGPPSHHEVKRDYSLGSQQVDTKETRSAEISANHKRT</sequence>
<comment type="caution">
    <text evidence="2">The sequence shown here is derived from an EMBL/GenBank/DDBJ whole genome shotgun (WGS) entry which is preliminary data.</text>
</comment>
<feature type="region of interest" description="Disordered" evidence="1">
    <location>
        <begin position="26"/>
        <end position="54"/>
    </location>
</feature>
<organism evidence="2 3">
    <name type="scientific">Dreissena polymorpha</name>
    <name type="common">Zebra mussel</name>
    <name type="synonym">Mytilus polymorpha</name>
    <dbReference type="NCBI Taxonomy" id="45954"/>
    <lineage>
        <taxon>Eukaryota</taxon>
        <taxon>Metazoa</taxon>
        <taxon>Spiralia</taxon>
        <taxon>Lophotrochozoa</taxon>
        <taxon>Mollusca</taxon>
        <taxon>Bivalvia</taxon>
        <taxon>Autobranchia</taxon>
        <taxon>Heteroconchia</taxon>
        <taxon>Euheterodonta</taxon>
        <taxon>Imparidentia</taxon>
        <taxon>Neoheterodontei</taxon>
        <taxon>Myida</taxon>
        <taxon>Dreissenoidea</taxon>
        <taxon>Dreissenidae</taxon>
        <taxon>Dreissena</taxon>
    </lineage>
</organism>
<reference evidence="2" key="1">
    <citation type="journal article" date="2019" name="bioRxiv">
        <title>The Genome of the Zebra Mussel, Dreissena polymorpha: A Resource for Invasive Species Research.</title>
        <authorList>
            <person name="McCartney M.A."/>
            <person name="Auch B."/>
            <person name="Kono T."/>
            <person name="Mallez S."/>
            <person name="Zhang Y."/>
            <person name="Obille A."/>
            <person name="Becker A."/>
            <person name="Abrahante J.E."/>
            <person name="Garbe J."/>
            <person name="Badalamenti J.P."/>
            <person name="Herman A."/>
            <person name="Mangelson H."/>
            <person name="Liachko I."/>
            <person name="Sullivan S."/>
            <person name="Sone E.D."/>
            <person name="Koren S."/>
            <person name="Silverstein K.A.T."/>
            <person name="Beckman K.B."/>
            <person name="Gohl D.M."/>
        </authorList>
    </citation>
    <scope>NUCLEOTIDE SEQUENCE</scope>
    <source>
        <strain evidence="2">Duluth1</strain>
        <tissue evidence="2">Whole animal</tissue>
    </source>
</reference>
<evidence type="ECO:0000313" key="3">
    <source>
        <dbReference type="Proteomes" id="UP000828390"/>
    </source>
</evidence>
<evidence type="ECO:0000313" key="2">
    <source>
        <dbReference type="EMBL" id="KAH3798094.1"/>
    </source>
</evidence>
<dbReference type="AlphaFoldDB" id="A0A9D4J6Q9"/>
<reference evidence="2" key="2">
    <citation type="submission" date="2020-11" db="EMBL/GenBank/DDBJ databases">
        <authorList>
            <person name="McCartney M.A."/>
            <person name="Auch B."/>
            <person name="Kono T."/>
            <person name="Mallez S."/>
            <person name="Becker A."/>
            <person name="Gohl D.M."/>
            <person name="Silverstein K.A.T."/>
            <person name="Koren S."/>
            <person name="Bechman K.B."/>
            <person name="Herman A."/>
            <person name="Abrahante J.E."/>
            <person name="Garbe J."/>
        </authorList>
    </citation>
    <scope>NUCLEOTIDE SEQUENCE</scope>
    <source>
        <strain evidence="2">Duluth1</strain>
        <tissue evidence="2">Whole animal</tissue>
    </source>
</reference>
<protein>
    <submittedName>
        <fullName evidence="2">Uncharacterized protein</fullName>
    </submittedName>
</protein>
<dbReference type="Proteomes" id="UP000828390">
    <property type="component" value="Unassembled WGS sequence"/>
</dbReference>